<dbReference type="NCBIfam" id="NF033540">
    <property type="entry name" value="transpos_IS701"/>
    <property type="match status" value="1"/>
</dbReference>
<dbReference type="InterPro" id="IPR038721">
    <property type="entry name" value="IS701-like_DDE_dom"/>
</dbReference>
<dbReference type="Pfam" id="PF13546">
    <property type="entry name" value="DDE_5"/>
    <property type="match status" value="1"/>
</dbReference>
<evidence type="ECO:0000313" key="3">
    <source>
        <dbReference type="Proteomes" id="UP000612585"/>
    </source>
</evidence>
<sequence>MVTVEQVRLWDERFEEFFLGFSHRFRRVETRWQARKYLRGLMAPLERRNGWTLAEQAGDGTPDSMQALLCSPCFDRDAVRDDVRAQVVEAIGDPAGVLVGDETGFVKKGKGSAGVQRQYTGTTGKIDNCQIGVFLAYHTPTGRALIDRELYLPQSWIGDPDRCRRAHVPEQVGFATKPQQAQTMLARAIEAGVPFAWFTADEAYGQNRQLREWCEQQDVAYVMATRTDHEVPSGLHTSTRVDQLIAKVRPGAWRRMSCGDGAHGPRVYDWVSTPIRTPATAPFPHRRRGWVLARRNITTGELAYYVCFGPRGTRLRTLARTAGARWAVEESFQTAKNEVGLDQYQARRYDAWYAHITLAMAAAAFLTVIRATEAANEAANEAAKGAPAATQTA</sequence>
<dbReference type="PANTHER" id="PTHR33627:SF1">
    <property type="entry name" value="TRANSPOSASE"/>
    <property type="match status" value="1"/>
</dbReference>
<dbReference type="PANTHER" id="PTHR33627">
    <property type="entry name" value="TRANSPOSASE"/>
    <property type="match status" value="1"/>
</dbReference>
<dbReference type="EMBL" id="BOPG01000045">
    <property type="protein sequence ID" value="GIJ59370.1"/>
    <property type="molecule type" value="Genomic_DNA"/>
</dbReference>
<reference evidence="2" key="1">
    <citation type="submission" date="2021-01" db="EMBL/GenBank/DDBJ databases">
        <title>Whole genome shotgun sequence of Virgisporangium aurantiacum NBRC 16421.</title>
        <authorList>
            <person name="Komaki H."/>
            <person name="Tamura T."/>
        </authorList>
    </citation>
    <scope>NUCLEOTIDE SEQUENCE</scope>
    <source>
        <strain evidence="2">NBRC 16421</strain>
    </source>
</reference>
<evidence type="ECO:0000313" key="2">
    <source>
        <dbReference type="EMBL" id="GIJ59370.1"/>
    </source>
</evidence>
<proteinExistence type="predicted"/>
<dbReference type="Proteomes" id="UP000612585">
    <property type="component" value="Unassembled WGS sequence"/>
</dbReference>
<name>A0A8J3ZCS4_9ACTN</name>
<dbReference type="InterPro" id="IPR039365">
    <property type="entry name" value="IS701-like"/>
</dbReference>
<evidence type="ECO:0000259" key="1">
    <source>
        <dbReference type="Pfam" id="PF13546"/>
    </source>
</evidence>
<dbReference type="SUPFAM" id="SSF53098">
    <property type="entry name" value="Ribonuclease H-like"/>
    <property type="match status" value="1"/>
</dbReference>
<accession>A0A8J3ZCS4</accession>
<feature type="domain" description="Transposase IS701-like DDE" evidence="1">
    <location>
        <begin position="23"/>
        <end position="231"/>
    </location>
</feature>
<comment type="caution">
    <text evidence="2">The sequence shown here is derived from an EMBL/GenBank/DDBJ whole genome shotgun (WGS) entry which is preliminary data.</text>
</comment>
<organism evidence="2 3">
    <name type="scientific">Virgisporangium aurantiacum</name>
    <dbReference type="NCBI Taxonomy" id="175570"/>
    <lineage>
        <taxon>Bacteria</taxon>
        <taxon>Bacillati</taxon>
        <taxon>Actinomycetota</taxon>
        <taxon>Actinomycetes</taxon>
        <taxon>Micromonosporales</taxon>
        <taxon>Micromonosporaceae</taxon>
        <taxon>Virgisporangium</taxon>
    </lineage>
</organism>
<keyword evidence="3" id="KW-1185">Reference proteome</keyword>
<gene>
    <name evidence="2" type="ORF">Vau01_068860</name>
</gene>
<dbReference type="InterPro" id="IPR012337">
    <property type="entry name" value="RNaseH-like_sf"/>
</dbReference>
<protein>
    <submittedName>
        <fullName evidence="2">Transposase</fullName>
    </submittedName>
</protein>
<dbReference type="AlphaFoldDB" id="A0A8J3ZCS4"/>